<reference evidence="1 2" key="1">
    <citation type="submission" date="2024-10" db="EMBL/GenBank/DDBJ databases">
        <title>The Natural Products Discovery Center: Release of the First 8490 Sequenced Strains for Exploring Actinobacteria Biosynthetic Diversity.</title>
        <authorList>
            <person name="Kalkreuter E."/>
            <person name="Kautsar S.A."/>
            <person name="Yang D."/>
            <person name="Bader C.D."/>
            <person name="Teijaro C.N."/>
            <person name="Fluegel L."/>
            <person name="Davis C.M."/>
            <person name="Simpson J.R."/>
            <person name="Lauterbach L."/>
            <person name="Steele A.D."/>
            <person name="Gui C."/>
            <person name="Meng S."/>
            <person name="Li G."/>
            <person name="Viehrig K."/>
            <person name="Ye F."/>
            <person name="Su P."/>
            <person name="Kiefer A.F."/>
            <person name="Nichols A."/>
            <person name="Cepeda A.J."/>
            <person name="Yan W."/>
            <person name="Fan B."/>
            <person name="Jiang Y."/>
            <person name="Adhikari A."/>
            <person name="Zheng C.-J."/>
            <person name="Schuster L."/>
            <person name="Cowan T.M."/>
            <person name="Smanski M.J."/>
            <person name="Chevrette M.G."/>
            <person name="De Carvalho L.P.S."/>
            <person name="Shen B."/>
        </authorList>
    </citation>
    <scope>NUCLEOTIDE SEQUENCE [LARGE SCALE GENOMIC DNA]</scope>
    <source>
        <strain evidence="1 2">NPDC051599</strain>
    </source>
</reference>
<proteinExistence type="predicted"/>
<name>A0ABW7YAC3_STRCE</name>
<evidence type="ECO:0000313" key="2">
    <source>
        <dbReference type="Proteomes" id="UP001612415"/>
    </source>
</evidence>
<evidence type="ECO:0000313" key="1">
    <source>
        <dbReference type="EMBL" id="MFI5679340.1"/>
    </source>
</evidence>
<protein>
    <submittedName>
        <fullName evidence="1">Uncharacterized protein</fullName>
    </submittedName>
</protein>
<gene>
    <name evidence="1" type="ORF">ACIA8P_32690</name>
</gene>
<comment type="caution">
    <text evidence="1">The sequence shown here is derived from an EMBL/GenBank/DDBJ whole genome shotgun (WGS) entry which is preliminary data.</text>
</comment>
<dbReference type="EMBL" id="JBITDC010000014">
    <property type="protein sequence ID" value="MFI5679340.1"/>
    <property type="molecule type" value="Genomic_DNA"/>
</dbReference>
<organism evidence="1 2">
    <name type="scientific">Streptomyces cellulosae</name>
    <dbReference type="NCBI Taxonomy" id="1968"/>
    <lineage>
        <taxon>Bacteria</taxon>
        <taxon>Bacillati</taxon>
        <taxon>Actinomycetota</taxon>
        <taxon>Actinomycetes</taxon>
        <taxon>Kitasatosporales</taxon>
        <taxon>Streptomycetaceae</taxon>
        <taxon>Streptomyces</taxon>
    </lineage>
</organism>
<accession>A0ABW7YAC3</accession>
<dbReference type="Proteomes" id="UP001612415">
    <property type="component" value="Unassembled WGS sequence"/>
</dbReference>
<sequence length="42" mass="4399">MVLPQVIGGLELLLGVEAVGQSRHALAVPGIVERLVDDVVHV</sequence>
<dbReference type="RefSeq" id="WP_398659818.1">
    <property type="nucleotide sequence ID" value="NZ_JBITDC010000014.1"/>
</dbReference>
<keyword evidence="2" id="KW-1185">Reference proteome</keyword>